<gene>
    <name evidence="2" type="ORF">E0W69_006585</name>
</gene>
<dbReference type="InterPro" id="IPR012337">
    <property type="entry name" value="RNaseH-like_sf"/>
</dbReference>
<dbReference type="AlphaFoldDB" id="A0A5P2G3G0"/>
<evidence type="ECO:0000313" key="2">
    <source>
        <dbReference type="EMBL" id="QES88340.1"/>
    </source>
</evidence>
<sequence length="100" mass="11417">MALKMAYKNSIFHIKKTIHYSDRGIQFCCPDYSEFAEKLGFVLSTTQQYDRYGNAVAERVNGILKYADGLRHTLPDLVTAKKIVAQVVWRFTIVKESIGV</sequence>
<evidence type="ECO:0000313" key="3">
    <source>
        <dbReference type="Proteomes" id="UP000292424"/>
    </source>
</evidence>
<name>A0A5P2G3G0_9BACT</name>
<feature type="domain" description="Integrase catalytic" evidence="1">
    <location>
        <begin position="1"/>
        <end position="100"/>
    </location>
</feature>
<evidence type="ECO:0000259" key="1">
    <source>
        <dbReference type="PROSITE" id="PS50994"/>
    </source>
</evidence>
<reference evidence="2 3" key="1">
    <citation type="submission" date="2019-09" db="EMBL/GenBank/DDBJ databases">
        <title>Complete genome sequence of Arachidicoccus sp. B3-10 isolated from apple orchard soil.</title>
        <authorList>
            <person name="Kim H.S."/>
            <person name="Han K.-I."/>
            <person name="Suh M.K."/>
            <person name="Lee K.C."/>
            <person name="Eom M.K."/>
            <person name="Kim J.-S."/>
            <person name="Kang S.W."/>
            <person name="Sin Y."/>
            <person name="Lee J.-S."/>
        </authorList>
    </citation>
    <scope>NUCLEOTIDE SEQUENCE [LARGE SCALE GENOMIC DNA]</scope>
    <source>
        <strain evidence="2 3">B3-10</strain>
    </source>
</reference>
<dbReference type="KEGG" id="arac:E0W69_006585"/>
<dbReference type="PANTHER" id="PTHR46889:SF4">
    <property type="entry name" value="TRANSPOSASE INSO FOR INSERTION SEQUENCE ELEMENT IS911B-RELATED"/>
    <property type="match status" value="1"/>
</dbReference>
<dbReference type="GO" id="GO:0015074">
    <property type="term" value="P:DNA integration"/>
    <property type="evidence" value="ECO:0007669"/>
    <property type="project" value="InterPro"/>
</dbReference>
<dbReference type="PANTHER" id="PTHR46889">
    <property type="entry name" value="TRANSPOSASE INSF FOR INSERTION SEQUENCE IS3B-RELATED"/>
    <property type="match status" value="1"/>
</dbReference>
<dbReference type="GO" id="GO:0003676">
    <property type="term" value="F:nucleic acid binding"/>
    <property type="evidence" value="ECO:0007669"/>
    <property type="project" value="InterPro"/>
</dbReference>
<protein>
    <submittedName>
        <fullName evidence="2">Transposase family protein</fullName>
    </submittedName>
</protein>
<dbReference type="SUPFAM" id="SSF53098">
    <property type="entry name" value="Ribonuclease H-like"/>
    <property type="match status" value="1"/>
</dbReference>
<proteinExistence type="predicted"/>
<keyword evidence="3" id="KW-1185">Reference proteome</keyword>
<dbReference type="OrthoDB" id="679298at2"/>
<dbReference type="RefSeq" id="WP_131329228.1">
    <property type="nucleotide sequence ID" value="NZ_CP044016.1"/>
</dbReference>
<dbReference type="Proteomes" id="UP000292424">
    <property type="component" value="Chromosome"/>
</dbReference>
<dbReference type="InterPro" id="IPR050900">
    <property type="entry name" value="Transposase_IS3/IS150/IS904"/>
</dbReference>
<dbReference type="EMBL" id="CP044016">
    <property type="protein sequence ID" value="QES88340.1"/>
    <property type="molecule type" value="Genomic_DNA"/>
</dbReference>
<dbReference type="PROSITE" id="PS50994">
    <property type="entry name" value="INTEGRASE"/>
    <property type="match status" value="1"/>
</dbReference>
<dbReference type="InterPro" id="IPR001584">
    <property type="entry name" value="Integrase_cat-core"/>
</dbReference>
<dbReference type="InterPro" id="IPR036397">
    <property type="entry name" value="RNaseH_sf"/>
</dbReference>
<organism evidence="2 3">
    <name type="scientific">Rhizosphaericola mali</name>
    <dbReference type="NCBI Taxonomy" id="2545455"/>
    <lineage>
        <taxon>Bacteria</taxon>
        <taxon>Pseudomonadati</taxon>
        <taxon>Bacteroidota</taxon>
        <taxon>Chitinophagia</taxon>
        <taxon>Chitinophagales</taxon>
        <taxon>Chitinophagaceae</taxon>
        <taxon>Rhizosphaericola</taxon>
    </lineage>
</organism>
<dbReference type="Gene3D" id="3.30.420.10">
    <property type="entry name" value="Ribonuclease H-like superfamily/Ribonuclease H"/>
    <property type="match status" value="1"/>
</dbReference>
<accession>A0A5P2G3G0</accession>